<name>B9YZ51_9NEIS</name>
<evidence type="ECO:0000313" key="3">
    <source>
        <dbReference type="EMBL" id="EEG10404.1"/>
    </source>
</evidence>
<proteinExistence type="inferred from homology"/>
<comment type="similarity">
    <text evidence="1 2">Belongs to the outer membrane factor (OMF) (TC 1.B.17) family.</text>
</comment>
<dbReference type="Gene3D" id="2.20.200.10">
    <property type="entry name" value="Outer membrane efflux proteins (OEP)"/>
    <property type="match status" value="1"/>
</dbReference>
<dbReference type="InterPro" id="IPR003423">
    <property type="entry name" value="OMP_efflux"/>
</dbReference>
<sequence precursor="true">MKPLLAAVLLGLALSGCAALNDTPYSTPRLKLPSAWEHAQAGSAATASSANLERWWQRFGDAELDTLIELMLERNNDLAAATLKVRRARLAADLADDALSPSLAASADSSASHSLKHGGTTQSHAVSASVSYELDLWGKLAHQRDAKVWEAKATEQDKQSTRLSLIGTTATLYWKIGYLKQRLALSQDSIAYAERTRQLVRAQKAAGAASQLDLLNAEQTLASQQASHTELMQQLAEARNALSLLFDDPPGSRFQELERLPEHALPAIAAGVPAQLLARRPDLAAAELRLRATLASGDATRASYYPDISLTGSLGSSSTTLSQALSNPVATLGAGLTLPFLQWRAMQLNSKVSEAEYQQAVVEFRQTLYQALADVENALSARRQYQAQGEKLEASLSAASQAERLYEVRYRAGAAALKDWLEAQETRRQADIALLQNRYNQLANQVTVYQALGGGVAGKDG</sequence>
<gene>
    <name evidence="3" type="ORF">FuraDRAFT_0386</name>
</gene>
<evidence type="ECO:0000256" key="1">
    <source>
        <dbReference type="ARBA" id="ARBA00007613"/>
    </source>
</evidence>
<dbReference type="AlphaFoldDB" id="B9YZ51"/>
<evidence type="ECO:0000256" key="2">
    <source>
        <dbReference type="RuleBase" id="RU362097"/>
    </source>
</evidence>
<keyword evidence="2" id="KW-1134">Transmembrane beta strand</keyword>
<reference evidence="3 4" key="1">
    <citation type="submission" date="2009-02" db="EMBL/GenBank/DDBJ databases">
        <title>Sequencing of the draft genome and assembly of Lutiella nitroferrum 2002.</title>
        <authorList>
            <consortium name="US DOE Joint Genome Institute (JGI-PGF)"/>
            <person name="Lucas S."/>
            <person name="Copeland A."/>
            <person name="Lapidus A."/>
            <person name="Glavina del Rio T."/>
            <person name="Tice H."/>
            <person name="Bruce D."/>
            <person name="Goodwin L."/>
            <person name="Pitluck S."/>
            <person name="Larimer F."/>
            <person name="Land M.L."/>
            <person name="Hauser L."/>
            <person name="Coates J.D."/>
        </authorList>
    </citation>
    <scope>NUCLEOTIDE SEQUENCE [LARGE SCALE GENOMIC DNA]</scope>
    <source>
        <strain evidence="3 4">2002</strain>
    </source>
</reference>
<dbReference type="RefSeq" id="WP_008952406.1">
    <property type="nucleotide sequence ID" value="NZ_ACIS01000001.1"/>
</dbReference>
<dbReference type="PANTHER" id="PTHR30203">
    <property type="entry name" value="OUTER MEMBRANE CATION EFFLUX PROTEIN"/>
    <property type="match status" value="1"/>
</dbReference>
<dbReference type="GO" id="GO:0015562">
    <property type="term" value="F:efflux transmembrane transporter activity"/>
    <property type="evidence" value="ECO:0007669"/>
    <property type="project" value="InterPro"/>
</dbReference>
<evidence type="ECO:0000313" key="4">
    <source>
        <dbReference type="Proteomes" id="UP000003165"/>
    </source>
</evidence>
<dbReference type="PANTHER" id="PTHR30203:SF32">
    <property type="entry name" value="CATION EFFLUX SYSTEM PROTEIN CUSC"/>
    <property type="match status" value="1"/>
</dbReference>
<keyword evidence="4" id="KW-1185">Reference proteome</keyword>
<organism evidence="3 4">
    <name type="scientific">Pseudogulbenkiania ferrooxidans 2002</name>
    <dbReference type="NCBI Taxonomy" id="279714"/>
    <lineage>
        <taxon>Bacteria</taxon>
        <taxon>Pseudomonadati</taxon>
        <taxon>Pseudomonadota</taxon>
        <taxon>Betaproteobacteria</taxon>
        <taxon>Neisseriales</taxon>
        <taxon>Chromobacteriaceae</taxon>
        <taxon>Pseudogulbenkiania</taxon>
    </lineage>
</organism>
<dbReference type="NCBIfam" id="TIGR01845">
    <property type="entry name" value="outer_NodT"/>
    <property type="match status" value="1"/>
</dbReference>
<keyword evidence="2" id="KW-0564">Palmitate</keyword>
<keyword evidence="2" id="KW-0812">Transmembrane</keyword>
<dbReference type="EMBL" id="ACIS01000001">
    <property type="protein sequence ID" value="EEG10404.1"/>
    <property type="molecule type" value="Genomic_DNA"/>
</dbReference>
<protein>
    <submittedName>
        <fullName evidence="3">RND efflux system, outer membrane lipoprotein, NodT family</fullName>
    </submittedName>
</protein>
<keyword evidence="2 3" id="KW-0449">Lipoprotein</keyword>
<dbReference type="PROSITE" id="PS51257">
    <property type="entry name" value="PROKAR_LIPOPROTEIN"/>
    <property type="match status" value="1"/>
</dbReference>
<comment type="subcellular location">
    <subcellularLocation>
        <location evidence="2">Cell membrane</location>
        <topology evidence="2">Lipid-anchor</topology>
    </subcellularLocation>
</comment>
<feature type="signal peptide" evidence="2">
    <location>
        <begin position="1"/>
        <end position="18"/>
    </location>
</feature>
<dbReference type="GO" id="GO:0005886">
    <property type="term" value="C:plasma membrane"/>
    <property type="evidence" value="ECO:0007669"/>
    <property type="project" value="UniProtKB-SubCell"/>
</dbReference>
<dbReference type="Proteomes" id="UP000003165">
    <property type="component" value="Unassembled WGS sequence"/>
</dbReference>
<dbReference type="eggNOG" id="COG1538">
    <property type="taxonomic scope" value="Bacteria"/>
</dbReference>
<feature type="chain" id="PRO_5001437396" evidence="2">
    <location>
        <begin position="19"/>
        <end position="461"/>
    </location>
</feature>
<dbReference type="SUPFAM" id="SSF56954">
    <property type="entry name" value="Outer membrane efflux proteins (OEP)"/>
    <property type="match status" value="1"/>
</dbReference>
<dbReference type="InterPro" id="IPR010131">
    <property type="entry name" value="MdtP/NodT-like"/>
</dbReference>
<keyword evidence="2" id="KW-0732">Signal</keyword>
<dbReference type="Gene3D" id="1.20.1600.10">
    <property type="entry name" value="Outer membrane efflux proteins (OEP)"/>
    <property type="match status" value="1"/>
</dbReference>
<keyword evidence="2" id="KW-0472">Membrane</keyword>
<dbReference type="Pfam" id="PF02321">
    <property type="entry name" value="OEP"/>
    <property type="match status" value="2"/>
</dbReference>
<comment type="caution">
    <text evidence="3">The sequence shown here is derived from an EMBL/GenBank/DDBJ whole genome shotgun (WGS) entry which is preliminary data.</text>
</comment>
<accession>B9YZ51</accession>